<dbReference type="Gene3D" id="1.25.40.10">
    <property type="entry name" value="Tetratricopeptide repeat domain"/>
    <property type="match status" value="2"/>
</dbReference>
<feature type="compositionally biased region" description="Acidic residues" evidence="2">
    <location>
        <begin position="923"/>
        <end position="936"/>
    </location>
</feature>
<evidence type="ECO:0000313" key="4">
    <source>
        <dbReference type="EMBL" id="OHS94421.1"/>
    </source>
</evidence>
<dbReference type="GeneID" id="94847317"/>
<comment type="caution">
    <text evidence="4">The sequence shown here is derived from an EMBL/GenBank/DDBJ whole genome shotgun (WGS) entry which is preliminary data.</text>
</comment>
<dbReference type="PANTHER" id="PTHR11102:SF160">
    <property type="entry name" value="ERAD-ASSOCIATED E3 UBIQUITIN-PROTEIN LIGASE COMPONENT HRD3"/>
    <property type="match status" value="1"/>
</dbReference>
<sequence>MQQTPKLLRLIKNISKKEKSSVDLYQDINVGRIFVAKKVDLKDKIDFDAKSGQKNTKISASDFEFIKTKRHQNVLTAIIDHEISINDNKLTLTFPYYAKGSLSNILNSNLRGIVNSEFDATKKSIIAYGIAQAMLFLHNNQIIHCLLNPSHVLLNSQYHPVVSGYWYSACNNMENCINDEKDMSSFLAPELISNSNTNPYDYFSRFNSNSTNNSAPPNNSPQPLQIDQANDVFSFGMILLSLLLDQINFSKSPYLTLSKIIPLSTPTVLRNIISKCLETDKGCRLTFDEIIYLMDDSPTLFEGTDETQYAQFKEYSCRKVNWPEIPPPQPIGDVIEPKDQFEMYKKASEKSNPFAQLLCAIHRNNGIGCSVNKKASQKAYKSAADFGLTEGQFNYGLMLGKNPKNAQVRAESLRYIINSANAGNTDAQIHLAKMIMKNQVPGSNPGAVTHYLSLAAANGNAEAAKQLADLFKSGKKFHRDLEKATQYMKCAADLGEAESQLDYATVLLNKAPKNNQYKKGNNNDHIDIQFGDNPVGQIDPQITLATSYLRSAVNNGSSKACKLLSSLFVEGQASPRSPDEAYTVFKIAATEQGDERARDALANLIFDQRILPSDETELCNAIKNAADAGNIGAILEYAHLLKTGRGKVPRDLSLSAKYFQIAAEKPYFSPEGQYQHGKCLIQNRLTFKSGMESIYKAVQAGHVKAEYTYCKNIISDENEFTVNTSDLEGYLKHAIAAGYEKAKGVLGILYIYNNHSNAIERTGFEYLKSSAFSTKSPYLLRNYADKIEQENPEEAFTCYKMLTECTTKVMHLSYAYFKIGLAYKNGQGVPIDKQKAVEYFAKDLEICETIQETPDMLVEMYKEDGKLGNLSDKETYEVMKKAADLECPDAMEIVSQMFRNGLGVPKNEAEANRYMARAYELKEEDNEYDDEDDDGITYDPPPMMRGHYTSGIPGMGMGMNMSSSNMGHAEEFEFKLPNGMEDFIVD</sequence>
<proteinExistence type="inferred from homology"/>
<evidence type="ECO:0000313" key="5">
    <source>
        <dbReference type="Proteomes" id="UP000179807"/>
    </source>
</evidence>
<reference evidence="4" key="1">
    <citation type="submission" date="2016-10" db="EMBL/GenBank/DDBJ databases">
        <authorList>
            <person name="Benchimol M."/>
            <person name="Almeida L.G."/>
            <person name="Vasconcelos A.T."/>
            <person name="Perreira-Neves A."/>
            <person name="Rosa I.A."/>
            <person name="Tasca T."/>
            <person name="Bogo M.R."/>
            <person name="de Souza W."/>
        </authorList>
    </citation>
    <scope>NUCLEOTIDE SEQUENCE [LARGE SCALE GENOMIC DNA]</scope>
    <source>
        <strain evidence="4">K</strain>
    </source>
</reference>
<dbReference type="InterPro" id="IPR000719">
    <property type="entry name" value="Prot_kinase_dom"/>
</dbReference>
<dbReference type="InterPro" id="IPR011990">
    <property type="entry name" value="TPR-like_helical_dom_sf"/>
</dbReference>
<comment type="similarity">
    <text evidence="1">Belongs to the sel-1 family.</text>
</comment>
<evidence type="ECO:0000259" key="3">
    <source>
        <dbReference type="PROSITE" id="PS50011"/>
    </source>
</evidence>
<dbReference type="GO" id="GO:0004672">
    <property type="term" value="F:protein kinase activity"/>
    <property type="evidence" value="ECO:0007669"/>
    <property type="project" value="InterPro"/>
</dbReference>
<evidence type="ECO:0000256" key="2">
    <source>
        <dbReference type="SAM" id="MobiDB-lite"/>
    </source>
</evidence>
<dbReference type="SUPFAM" id="SSF56112">
    <property type="entry name" value="Protein kinase-like (PK-like)"/>
    <property type="match status" value="1"/>
</dbReference>
<dbReference type="SMART" id="SM00671">
    <property type="entry name" value="SEL1"/>
    <property type="match status" value="8"/>
</dbReference>
<dbReference type="Proteomes" id="UP000179807">
    <property type="component" value="Unassembled WGS sequence"/>
</dbReference>
<dbReference type="InterPro" id="IPR050767">
    <property type="entry name" value="Sel1_AlgK"/>
</dbReference>
<dbReference type="Gene3D" id="1.10.510.10">
    <property type="entry name" value="Transferase(Phosphotransferase) domain 1"/>
    <property type="match status" value="1"/>
</dbReference>
<dbReference type="RefSeq" id="XP_068347558.1">
    <property type="nucleotide sequence ID" value="XM_068512613.1"/>
</dbReference>
<dbReference type="Pfam" id="PF08238">
    <property type="entry name" value="Sel1"/>
    <property type="match status" value="4"/>
</dbReference>
<dbReference type="OrthoDB" id="64419at2759"/>
<dbReference type="Pfam" id="PF00069">
    <property type="entry name" value="Pkinase"/>
    <property type="match status" value="1"/>
</dbReference>
<accession>A0A1J4JAE5</accession>
<dbReference type="SUPFAM" id="SSF81901">
    <property type="entry name" value="HCP-like"/>
    <property type="match status" value="3"/>
</dbReference>
<protein>
    <recommendedName>
        <fullName evidence="3">Protein kinase domain-containing protein</fullName>
    </recommendedName>
</protein>
<dbReference type="GO" id="GO:0005524">
    <property type="term" value="F:ATP binding"/>
    <property type="evidence" value="ECO:0007669"/>
    <property type="project" value="InterPro"/>
</dbReference>
<feature type="region of interest" description="Disordered" evidence="2">
    <location>
        <begin position="923"/>
        <end position="943"/>
    </location>
</feature>
<dbReference type="PANTHER" id="PTHR11102">
    <property type="entry name" value="SEL-1-LIKE PROTEIN"/>
    <property type="match status" value="1"/>
</dbReference>
<dbReference type="AlphaFoldDB" id="A0A1J4JAE5"/>
<dbReference type="PROSITE" id="PS50011">
    <property type="entry name" value="PROTEIN_KINASE_DOM"/>
    <property type="match status" value="1"/>
</dbReference>
<gene>
    <name evidence="4" type="ORF">TRFO_39389</name>
</gene>
<dbReference type="SMART" id="SM00220">
    <property type="entry name" value="S_TKc"/>
    <property type="match status" value="1"/>
</dbReference>
<evidence type="ECO:0000256" key="1">
    <source>
        <dbReference type="ARBA" id="ARBA00038101"/>
    </source>
</evidence>
<dbReference type="InterPro" id="IPR006597">
    <property type="entry name" value="Sel1-like"/>
</dbReference>
<dbReference type="VEuPathDB" id="TrichDB:TRFO_39389"/>
<dbReference type="EMBL" id="MLAK01001319">
    <property type="protein sequence ID" value="OHS94421.1"/>
    <property type="molecule type" value="Genomic_DNA"/>
</dbReference>
<keyword evidence="5" id="KW-1185">Reference proteome</keyword>
<feature type="domain" description="Protein kinase" evidence="3">
    <location>
        <begin position="8"/>
        <end position="300"/>
    </location>
</feature>
<organism evidence="4 5">
    <name type="scientific">Tritrichomonas foetus</name>
    <dbReference type="NCBI Taxonomy" id="1144522"/>
    <lineage>
        <taxon>Eukaryota</taxon>
        <taxon>Metamonada</taxon>
        <taxon>Parabasalia</taxon>
        <taxon>Tritrichomonadida</taxon>
        <taxon>Tritrichomonadidae</taxon>
        <taxon>Tritrichomonas</taxon>
    </lineage>
</organism>
<name>A0A1J4JAE5_9EUKA</name>
<dbReference type="InterPro" id="IPR011009">
    <property type="entry name" value="Kinase-like_dom_sf"/>
</dbReference>